<keyword evidence="1" id="KW-1133">Transmembrane helix</keyword>
<sequence>MNKAHLAFLILLPAVLAAVLLGILLQWLLMKREQRRVEDLVELRAKSQNESVTAVGGSKVDASTPNRFHRRVVVVKKCWWLREEKKKEYLLNQLLGLPGKARRSLNEISVKEVFGTSFGEKIISTSGSNNTVLPPWRAIVLVCLLWRRH</sequence>
<dbReference type="OrthoDB" id="10612929at2759"/>
<keyword evidence="3" id="KW-1185">Reference proteome</keyword>
<name>A0A8H7AMN4_9EURO</name>
<feature type="transmembrane region" description="Helical" evidence="1">
    <location>
        <begin position="6"/>
        <end position="29"/>
    </location>
</feature>
<evidence type="ECO:0000313" key="2">
    <source>
        <dbReference type="EMBL" id="KAF7510199.1"/>
    </source>
</evidence>
<evidence type="ECO:0000256" key="1">
    <source>
        <dbReference type="SAM" id="Phobius"/>
    </source>
</evidence>
<dbReference type="EMBL" id="JAACFV010000032">
    <property type="protein sequence ID" value="KAF7510199.1"/>
    <property type="molecule type" value="Genomic_DNA"/>
</dbReference>
<keyword evidence="1" id="KW-0812">Transmembrane</keyword>
<dbReference type="AlphaFoldDB" id="A0A8H7AMN4"/>
<comment type="caution">
    <text evidence="2">The sequence shown here is derived from an EMBL/GenBank/DDBJ whole genome shotgun (WGS) entry which is preliminary data.</text>
</comment>
<reference evidence="2" key="1">
    <citation type="submission" date="2020-02" db="EMBL/GenBank/DDBJ databases">
        <authorList>
            <person name="Palmer J.M."/>
        </authorList>
    </citation>
    <scope>NUCLEOTIDE SEQUENCE</scope>
    <source>
        <strain evidence="2">EPUS1.4</strain>
        <tissue evidence="2">Thallus</tissue>
    </source>
</reference>
<evidence type="ECO:0000313" key="3">
    <source>
        <dbReference type="Proteomes" id="UP000606974"/>
    </source>
</evidence>
<accession>A0A8H7AMN4</accession>
<dbReference type="Proteomes" id="UP000606974">
    <property type="component" value="Unassembled WGS sequence"/>
</dbReference>
<proteinExistence type="predicted"/>
<keyword evidence="1" id="KW-0472">Membrane</keyword>
<gene>
    <name evidence="2" type="ORF">GJ744_006895</name>
</gene>
<protein>
    <submittedName>
        <fullName evidence="2">Uncharacterized protein</fullName>
    </submittedName>
</protein>
<organism evidence="2 3">
    <name type="scientific">Endocarpon pusillum</name>
    <dbReference type="NCBI Taxonomy" id="364733"/>
    <lineage>
        <taxon>Eukaryota</taxon>
        <taxon>Fungi</taxon>
        <taxon>Dikarya</taxon>
        <taxon>Ascomycota</taxon>
        <taxon>Pezizomycotina</taxon>
        <taxon>Eurotiomycetes</taxon>
        <taxon>Chaetothyriomycetidae</taxon>
        <taxon>Verrucariales</taxon>
        <taxon>Verrucariaceae</taxon>
        <taxon>Endocarpon</taxon>
    </lineage>
</organism>